<evidence type="ECO:0000313" key="2">
    <source>
        <dbReference type="EMBL" id="CAB4925468.1"/>
    </source>
</evidence>
<keyword evidence="1" id="KW-1133">Transmembrane helix</keyword>
<dbReference type="AlphaFoldDB" id="A0A6J7I3P3"/>
<evidence type="ECO:0000256" key="1">
    <source>
        <dbReference type="SAM" id="Phobius"/>
    </source>
</evidence>
<feature type="transmembrane region" description="Helical" evidence="1">
    <location>
        <begin position="125"/>
        <end position="148"/>
    </location>
</feature>
<proteinExistence type="predicted"/>
<dbReference type="EMBL" id="CAFBNB010000060">
    <property type="protein sequence ID" value="CAB4925468.1"/>
    <property type="molecule type" value="Genomic_DNA"/>
</dbReference>
<accession>A0A6J7I3P3</accession>
<keyword evidence="1" id="KW-0812">Transmembrane</keyword>
<gene>
    <name evidence="2" type="ORF">UFOPK3720_00448</name>
</gene>
<feature type="transmembrane region" description="Helical" evidence="1">
    <location>
        <begin position="63"/>
        <end position="86"/>
    </location>
</feature>
<keyword evidence="1" id="KW-0472">Membrane</keyword>
<name>A0A6J7I3P3_9ZZZZ</name>
<feature type="transmembrane region" description="Helical" evidence="1">
    <location>
        <begin position="92"/>
        <end position="113"/>
    </location>
</feature>
<sequence>MNTLSQRRTSGRAIIDLREAASILGLAVLVPLAIQGALLVAVWAAVTLLAGEPFPDGTHLSPAAAGIILLSIRTVVLAAWWVWLSVTNGRKWWVGVLAAIPVFGIIAALWLSAKIVRNRNQRVTLPDFGAVVLALVVIVSLVTLPFAMRTATVLADRESTRLAGSCLTDMGESTAENPVVTVDGRQIDRAELESWVAEVSSRQTGAVARRDPRWPGRILESVVQLTLTEQLAGQLGATASTGEAEARLGPAVNPIPDSLSFRLACASALQEELLLKVKPEANETGAQALVRALGELGSRSVTGLAPEFGFWSPDRVGFVQTQPATPAIAPNAPRTYATKVTYEIASIPEQEFDGTLEWSANICTGAKDLLQPRYLGQIGLYERVAGAWVKVPDAKATAEAGGRCGGGQVNVLIGDTASEPTSNWTNKGWTTCRSYQVRIPETPTFRPTSVDLCVATEATSESQGA</sequence>
<feature type="transmembrane region" description="Helical" evidence="1">
    <location>
        <begin position="20"/>
        <end position="51"/>
    </location>
</feature>
<reference evidence="2" key="1">
    <citation type="submission" date="2020-05" db="EMBL/GenBank/DDBJ databases">
        <authorList>
            <person name="Chiriac C."/>
            <person name="Salcher M."/>
            <person name="Ghai R."/>
            <person name="Kavagutti S V."/>
        </authorList>
    </citation>
    <scope>NUCLEOTIDE SEQUENCE</scope>
</reference>
<organism evidence="2">
    <name type="scientific">freshwater metagenome</name>
    <dbReference type="NCBI Taxonomy" id="449393"/>
    <lineage>
        <taxon>unclassified sequences</taxon>
        <taxon>metagenomes</taxon>
        <taxon>ecological metagenomes</taxon>
    </lineage>
</organism>
<protein>
    <submittedName>
        <fullName evidence="2">Unannotated protein</fullName>
    </submittedName>
</protein>